<dbReference type="EMBL" id="JAUTXU010000005">
    <property type="protein sequence ID" value="KAK3724483.1"/>
    <property type="molecule type" value="Genomic_DNA"/>
</dbReference>
<sequence>MSRSQIELAAFQPPEAVTAKPAAASIRRPSTVYSAARTSHDGPDTEYEDLPNLERISTVTSKSRTTAIIACVTLITAISTLLNGLTTVALPTMAKELNIPPGLLLWPNSIQALTNGCSLLLSGSIADALGARFMYLVGCVLQVGFVLGCGLSRTSVQLILFRGLSGIALSFCLPSAVAIITRSFVGKRRDYAFAAMGGGQPVGFGVGLALGGVFTDTIGWRWGFYMSAIFDAIIFAVALWGLPASIDSPPGQEGPADFKWSQKFAQMKTDIDWTGALIASASLAMMSYVFATITGGTDSMKQPESIAMLVIAFALVPVFIWWVGRQENRGKPAIIPNSLWRNQAFTAMCLAVFLTWGSFNALETILTFFFQDVQLLSATETSVRFIPAPVSGAISNLIIGFIVHRVRADWLILGGCTISAVAPLVMAFATPQSSYWGFAFLANLFNPVGADALFTIANLLITSVFPAKTQALAGGVFNTVSQVGKSVGLALVAVIAASITAKSDFEHKDSPRALLLGYRATFWFCFGLILTTIAVSVWGLRRVGKVGHKRD</sequence>
<organism evidence="1 2">
    <name type="scientific">Vermiconidia calcicola</name>
    <dbReference type="NCBI Taxonomy" id="1690605"/>
    <lineage>
        <taxon>Eukaryota</taxon>
        <taxon>Fungi</taxon>
        <taxon>Dikarya</taxon>
        <taxon>Ascomycota</taxon>
        <taxon>Pezizomycotina</taxon>
        <taxon>Dothideomycetes</taxon>
        <taxon>Dothideomycetidae</taxon>
        <taxon>Mycosphaerellales</taxon>
        <taxon>Extremaceae</taxon>
        <taxon>Vermiconidia</taxon>
    </lineage>
</organism>
<gene>
    <name evidence="1" type="ORF">LTR37_001107</name>
</gene>
<accession>A0ACC3NY45</accession>
<comment type="caution">
    <text evidence="1">The sequence shown here is derived from an EMBL/GenBank/DDBJ whole genome shotgun (WGS) entry which is preliminary data.</text>
</comment>
<proteinExistence type="predicted"/>
<dbReference type="Proteomes" id="UP001281147">
    <property type="component" value="Unassembled WGS sequence"/>
</dbReference>
<evidence type="ECO:0000313" key="1">
    <source>
        <dbReference type="EMBL" id="KAK3724483.1"/>
    </source>
</evidence>
<evidence type="ECO:0000313" key="2">
    <source>
        <dbReference type="Proteomes" id="UP001281147"/>
    </source>
</evidence>
<protein>
    <submittedName>
        <fullName evidence="1">Uncharacterized protein</fullName>
    </submittedName>
</protein>
<name>A0ACC3NY45_9PEZI</name>
<reference evidence="1" key="1">
    <citation type="submission" date="2023-07" db="EMBL/GenBank/DDBJ databases">
        <title>Black Yeasts Isolated from many extreme environments.</title>
        <authorList>
            <person name="Coleine C."/>
            <person name="Stajich J.E."/>
            <person name="Selbmann L."/>
        </authorList>
    </citation>
    <scope>NUCLEOTIDE SEQUENCE</scope>
    <source>
        <strain evidence="1">CCFEE 5714</strain>
    </source>
</reference>
<keyword evidence="2" id="KW-1185">Reference proteome</keyword>